<dbReference type="OrthoDB" id="10251809at2759"/>
<evidence type="ECO:0000256" key="2">
    <source>
        <dbReference type="SAM" id="Phobius"/>
    </source>
</evidence>
<dbReference type="Proteomes" id="UP000823405">
    <property type="component" value="Unassembled WGS sequence"/>
</dbReference>
<dbReference type="AlphaFoldDB" id="A0A9P6URV8"/>
<sequence>MSLDLAVPWNSTAPAWTKLADSPSQRLFPATFSSDEQTLYVFHIPGSTSPWYYSVKDDVWHELWPVRFQDTNWEGFGAVTDPRTGLVYIAGGYDNANYNANYMRGLDIFDPITLSIHMESLPAPDTLFPMRWYYANVWSKARNSVVYWGGINKKVNMPFSSVENGVTALFTDTWSWYTLDGTKVAVYGGRLRNGTTIGEIWILDLVTLTWAQGQSGPPRMYAACAIAGDQLLIWGGSAEQTVLAPSDMLIYNLKTSSYVQQYTPPPGYKDLKPPPPLTRTTALWATQSPTSSTNAGSGTTNGGSTDSGSAPSGSNAAIVGGVVGGLSLMGAFAGVLNLWSNSENSNRSGSS</sequence>
<evidence type="ECO:0000313" key="3">
    <source>
        <dbReference type="EMBL" id="KAG0316500.1"/>
    </source>
</evidence>
<feature type="compositionally biased region" description="Polar residues" evidence="1">
    <location>
        <begin position="278"/>
        <end position="289"/>
    </location>
</feature>
<keyword evidence="4" id="KW-1185">Reference proteome</keyword>
<keyword evidence="2" id="KW-1133">Transmembrane helix</keyword>
<comment type="caution">
    <text evidence="3">The sequence shown here is derived from an EMBL/GenBank/DDBJ whole genome shotgun (WGS) entry which is preliminary data.</text>
</comment>
<proteinExistence type="predicted"/>
<name>A0A9P6URV8_9FUNG</name>
<evidence type="ECO:0000313" key="4">
    <source>
        <dbReference type="Proteomes" id="UP000823405"/>
    </source>
</evidence>
<gene>
    <name evidence="3" type="primary">ACBP5</name>
    <name evidence="3" type="ORF">BGZ97_006800</name>
</gene>
<dbReference type="Gene3D" id="2.120.10.80">
    <property type="entry name" value="Kelch-type beta propeller"/>
    <property type="match status" value="2"/>
</dbReference>
<feature type="compositionally biased region" description="Low complexity" evidence="1">
    <location>
        <begin position="290"/>
        <end position="310"/>
    </location>
</feature>
<dbReference type="InterPro" id="IPR011043">
    <property type="entry name" value="Gal_Oxase/kelch_b-propeller"/>
</dbReference>
<protein>
    <submittedName>
        <fullName evidence="3">Acyl-CoA-binding domain-containing protein 5</fullName>
    </submittedName>
</protein>
<dbReference type="SUPFAM" id="SSF50965">
    <property type="entry name" value="Galactose oxidase, central domain"/>
    <property type="match status" value="1"/>
</dbReference>
<keyword evidence="2" id="KW-0812">Transmembrane</keyword>
<keyword evidence="2" id="KW-0472">Membrane</keyword>
<dbReference type="InterPro" id="IPR015915">
    <property type="entry name" value="Kelch-typ_b-propeller"/>
</dbReference>
<evidence type="ECO:0000256" key="1">
    <source>
        <dbReference type="SAM" id="MobiDB-lite"/>
    </source>
</evidence>
<feature type="region of interest" description="Disordered" evidence="1">
    <location>
        <begin position="264"/>
        <end position="312"/>
    </location>
</feature>
<feature type="transmembrane region" description="Helical" evidence="2">
    <location>
        <begin position="316"/>
        <end position="339"/>
    </location>
</feature>
<reference evidence="3" key="1">
    <citation type="journal article" date="2020" name="Fungal Divers.">
        <title>Resolving the Mortierellaceae phylogeny through synthesis of multi-gene phylogenetics and phylogenomics.</title>
        <authorList>
            <person name="Vandepol N."/>
            <person name="Liber J."/>
            <person name="Desiro A."/>
            <person name="Na H."/>
            <person name="Kennedy M."/>
            <person name="Barry K."/>
            <person name="Grigoriev I.V."/>
            <person name="Miller A.N."/>
            <person name="O'Donnell K."/>
            <person name="Stajich J.E."/>
            <person name="Bonito G."/>
        </authorList>
    </citation>
    <scope>NUCLEOTIDE SEQUENCE</scope>
    <source>
        <strain evidence="3">NVP60</strain>
    </source>
</reference>
<accession>A0A9P6URV8</accession>
<feature type="compositionally biased region" description="Pro residues" evidence="1">
    <location>
        <begin position="264"/>
        <end position="277"/>
    </location>
</feature>
<dbReference type="EMBL" id="JAAAIN010000300">
    <property type="protein sequence ID" value="KAG0316500.1"/>
    <property type="molecule type" value="Genomic_DNA"/>
</dbReference>
<organism evidence="3 4">
    <name type="scientific">Linnemannia gamsii</name>
    <dbReference type="NCBI Taxonomy" id="64522"/>
    <lineage>
        <taxon>Eukaryota</taxon>
        <taxon>Fungi</taxon>
        <taxon>Fungi incertae sedis</taxon>
        <taxon>Mucoromycota</taxon>
        <taxon>Mortierellomycotina</taxon>
        <taxon>Mortierellomycetes</taxon>
        <taxon>Mortierellales</taxon>
        <taxon>Mortierellaceae</taxon>
        <taxon>Linnemannia</taxon>
    </lineage>
</organism>